<feature type="transmembrane region" description="Helical" evidence="1">
    <location>
        <begin position="268"/>
        <end position="292"/>
    </location>
</feature>
<evidence type="ECO:0000256" key="1">
    <source>
        <dbReference type="SAM" id="Phobius"/>
    </source>
</evidence>
<accession>A0A8J5X737</accession>
<reference evidence="2" key="1">
    <citation type="submission" date="2021-05" db="EMBL/GenBank/DDBJ databases">
        <title>The genome of the haptophyte Pavlova lutheri (Diacronema luteri, Pavlovales) - a model for lipid biosynthesis in eukaryotic algae.</title>
        <authorList>
            <person name="Hulatt C.J."/>
            <person name="Posewitz M.C."/>
        </authorList>
    </citation>
    <scope>NUCLEOTIDE SEQUENCE</scope>
    <source>
        <strain evidence="2">NIVA-4/92</strain>
    </source>
</reference>
<name>A0A8J5X737_DIALT</name>
<feature type="transmembrane region" description="Helical" evidence="1">
    <location>
        <begin position="208"/>
        <end position="231"/>
    </location>
</feature>
<dbReference type="Proteomes" id="UP000751190">
    <property type="component" value="Unassembled WGS sequence"/>
</dbReference>
<dbReference type="EMBL" id="JAGTXO010000080">
    <property type="protein sequence ID" value="KAG8457150.1"/>
    <property type="molecule type" value="Genomic_DNA"/>
</dbReference>
<dbReference type="AlphaFoldDB" id="A0A8J5X737"/>
<gene>
    <name evidence="2" type="ORF">KFE25_004117</name>
</gene>
<protein>
    <submittedName>
        <fullName evidence="2">Uncharacterized protein</fullName>
    </submittedName>
</protein>
<sequence>MAPNASAGALTNESLSKAGLSAAAIALLTSQDVTHLDEVHAFGADDWAHLFANGLTLGHKRKLLEMVEQFQARPLSMPPPPNIKFNFGSIIVGLAFAAPSIVIGAIHEFGAYGATRALLFDESMLFVLLPGAAYLILMIIIIEANRSTFSTDVLEQRSVGVSVRDAMRSALTNMAVVAALLLTVIIAMMQVDSPIDEPRALLGQWYQIFLYSAMVPCFSAVILSSMLLLYIEPLDESAAVSFVGTFVDFFGEPSFAVIFGIANFVPAMTLWMFGAYGFAVGLVSALSTVLLIRKVLLTYLYMNNWTNTDLDSETMATRMAEAKQLRQASKISQSLHNSRKA</sequence>
<keyword evidence="1" id="KW-1133">Transmembrane helix</keyword>
<keyword evidence="3" id="KW-1185">Reference proteome</keyword>
<dbReference type="OrthoDB" id="10397667at2759"/>
<evidence type="ECO:0000313" key="3">
    <source>
        <dbReference type="Proteomes" id="UP000751190"/>
    </source>
</evidence>
<feature type="transmembrane region" description="Helical" evidence="1">
    <location>
        <begin position="238"/>
        <end position="262"/>
    </location>
</feature>
<comment type="caution">
    <text evidence="2">The sequence shown here is derived from an EMBL/GenBank/DDBJ whole genome shotgun (WGS) entry which is preliminary data.</text>
</comment>
<keyword evidence="1" id="KW-0472">Membrane</keyword>
<organism evidence="2 3">
    <name type="scientific">Diacronema lutheri</name>
    <name type="common">Unicellular marine alga</name>
    <name type="synonym">Monochrysis lutheri</name>
    <dbReference type="NCBI Taxonomy" id="2081491"/>
    <lineage>
        <taxon>Eukaryota</taxon>
        <taxon>Haptista</taxon>
        <taxon>Haptophyta</taxon>
        <taxon>Pavlovophyceae</taxon>
        <taxon>Pavlovales</taxon>
        <taxon>Pavlovaceae</taxon>
        <taxon>Diacronema</taxon>
    </lineage>
</organism>
<feature type="transmembrane region" description="Helical" evidence="1">
    <location>
        <begin position="85"/>
        <end position="106"/>
    </location>
</feature>
<evidence type="ECO:0000313" key="2">
    <source>
        <dbReference type="EMBL" id="KAG8457150.1"/>
    </source>
</evidence>
<proteinExistence type="predicted"/>
<keyword evidence="1" id="KW-0812">Transmembrane</keyword>
<feature type="transmembrane region" description="Helical" evidence="1">
    <location>
        <begin position="126"/>
        <end position="145"/>
    </location>
</feature>
<feature type="transmembrane region" description="Helical" evidence="1">
    <location>
        <begin position="166"/>
        <end position="188"/>
    </location>
</feature>